<dbReference type="RefSeq" id="WP_097193899.1">
    <property type="nucleotide sequence ID" value="NZ_OBQI01000001.1"/>
</dbReference>
<reference evidence="2" key="1">
    <citation type="submission" date="2017-08" db="EMBL/GenBank/DDBJ databases">
        <authorList>
            <person name="Varghese N."/>
            <person name="Submissions S."/>
        </authorList>
    </citation>
    <scope>NUCLEOTIDE SEQUENCE [LARGE SCALE GENOMIC DNA]</scope>
    <source>
        <strain evidence="2">DSM 4725</strain>
    </source>
</reference>
<dbReference type="Proteomes" id="UP000219435">
    <property type="component" value="Unassembled WGS sequence"/>
</dbReference>
<proteinExistence type="predicted"/>
<evidence type="ECO:0000313" key="2">
    <source>
        <dbReference type="Proteomes" id="UP000219435"/>
    </source>
</evidence>
<sequence>MVRNTHVPPQFHAALDEALTPTRADVLAAKQLVLDTLAARGAVTTDALEAAVREREGVPALTHGETLDLQADADPAPLARRDVPQLARVRIARAVRRALAELAASGVVLPVRNPDGEVSIHNVRSGNTTGGYYAPDVVEEVASSYALTSPPALGGTALLDTDLYTADIAGLLGERGVRCVDEALRAHRRGMHLAAVNMLGSASEAAWYALGERLRGRSAQLARKLDEDTATAAVIRLVHETLVQQKLGGVRREALEELRSHATYLRDLRNYGLHPRGRVSADLEHHFTEHAAALTFMTSHRYFIRLAEIAAHLPAGDAQPLES</sequence>
<protein>
    <submittedName>
        <fullName evidence="1">Uncharacterized protein</fullName>
    </submittedName>
</protein>
<dbReference type="AlphaFoldDB" id="A0A285V5S0"/>
<accession>A0A285V5S0</accession>
<name>A0A285V5S0_9ACTN</name>
<gene>
    <name evidence="1" type="ORF">SAMN05660748_1079</name>
</gene>
<keyword evidence="2" id="KW-1185">Reference proteome</keyword>
<dbReference type="EMBL" id="OBQI01000001">
    <property type="protein sequence ID" value="SOC47851.1"/>
    <property type="molecule type" value="Genomic_DNA"/>
</dbReference>
<organism evidence="1 2">
    <name type="scientific">Blastococcus aggregatus</name>
    <dbReference type="NCBI Taxonomy" id="38502"/>
    <lineage>
        <taxon>Bacteria</taxon>
        <taxon>Bacillati</taxon>
        <taxon>Actinomycetota</taxon>
        <taxon>Actinomycetes</taxon>
        <taxon>Geodermatophilales</taxon>
        <taxon>Geodermatophilaceae</taxon>
        <taxon>Blastococcus</taxon>
    </lineage>
</organism>
<evidence type="ECO:0000313" key="1">
    <source>
        <dbReference type="EMBL" id="SOC47851.1"/>
    </source>
</evidence>
<dbReference type="OrthoDB" id="5196422at2"/>